<dbReference type="InterPro" id="IPR036412">
    <property type="entry name" value="HAD-like_sf"/>
</dbReference>
<evidence type="ECO:0000256" key="2">
    <source>
        <dbReference type="ARBA" id="ARBA00022801"/>
    </source>
</evidence>
<dbReference type="SFLD" id="SFLDG01142">
    <property type="entry name" value="C2.B.2:_Mannosyl-3-phosphoglyc"/>
    <property type="match status" value="1"/>
</dbReference>
<dbReference type="SUPFAM" id="SSF56784">
    <property type="entry name" value="HAD-like"/>
    <property type="match status" value="1"/>
</dbReference>
<dbReference type="GO" id="GO:0051479">
    <property type="term" value="P:mannosylglycerate biosynthetic process"/>
    <property type="evidence" value="ECO:0007669"/>
    <property type="project" value="InterPro"/>
</dbReference>
<keyword evidence="2 4" id="KW-0378">Hydrolase</keyword>
<keyword evidence="3" id="KW-0460">Magnesium</keyword>
<dbReference type="GO" id="GO:0005829">
    <property type="term" value="C:cytosol"/>
    <property type="evidence" value="ECO:0007669"/>
    <property type="project" value="TreeGrafter"/>
</dbReference>
<dbReference type="GO" id="GO:0050531">
    <property type="term" value="F:mannosyl-3-phosphoglycerate phosphatase activity"/>
    <property type="evidence" value="ECO:0007669"/>
    <property type="project" value="UniProtKB-EC"/>
</dbReference>
<dbReference type="GO" id="GO:0000287">
    <property type="term" value="F:magnesium ion binding"/>
    <property type="evidence" value="ECO:0007669"/>
    <property type="project" value="TreeGrafter"/>
</dbReference>
<dbReference type="Gene3D" id="3.40.50.1000">
    <property type="entry name" value="HAD superfamily/HAD-like"/>
    <property type="match status" value="1"/>
</dbReference>
<dbReference type="SFLD" id="SFLDG01140">
    <property type="entry name" value="C2.B:_Phosphomannomutase_and_P"/>
    <property type="match status" value="1"/>
</dbReference>
<dbReference type="Gene3D" id="3.30.980.20">
    <property type="entry name" value="Putative mannosyl-3-phosphoglycerate phosphatase, domain 2"/>
    <property type="match status" value="1"/>
</dbReference>
<dbReference type="NCBIfam" id="NF002976">
    <property type="entry name" value="PRK03669.1"/>
    <property type="match status" value="1"/>
</dbReference>
<dbReference type="InterPro" id="IPR006381">
    <property type="entry name" value="HAD-SF-IIB-MPGP"/>
</dbReference>
<dbReference type="STRING" id="1161919.EPIR_1614"/>
<accession>V5Z7R5</accession>
<dbReference type="AlphaFoldDB" id="V5Z7R5"/>
<dbReference type="SFLD" id="SFLDS00003">
    <property type="entry name" value="Haloacid_Dehalogenase"/>
    <property type="match status" value="1"/>
</dbReference>
<evidence type="ECO:0000313" key="5">
    <source>
        <dbReference type="Proteomes" id="UP000018217"/>
    </source>
</evidence>
<evidence type="ECO:0000256" key="1">
    <source>
        <dbReference type="ARBA" id="ARBA00022723"/>
    </source>
</evidence>
<protein>
    <submittedName>
        <fullName evidence="4">Mannosyl-3-phosphoglycerate phosphatase</fullName>
        <ecNumber evidence="4">3.1.3.70</ecNumber>
    </submittedName>
</protein>
<evidence type="ECO:0000256" key="3">
    <source>
        <dbReference type="ARBA" id="ARBA00022842"/>
    </source>
</evidence>
<sequence>MLTLQDPLIIVTDLDGSLLDHHTYSWQPAAQWLQRLQTHRIPLVICSSKTAAEIAPLQQALGICHQPFIAENGAVIQWQSQDSSTALKALGEIDYDALCHRLLQLKRQFGFKFTGFSDASPQQVADWTGLTPHNAALAKMREASESLIWRDTTEKFELFRQQLEAQGLTLVQGGRFWHVMRNGSGKAEALNELLQHDALGNRPVTVGLGDGPNDSAMLDAVDYAVVIKGYSKNPVILQRQDKHHIYYTTHYGPEGWREGLDHFITR</sequence>
<dbReference type="RefSeq" id="WP_023654778.1">
    <property type="nucleotide sequence ID" value="NZ_CAHS01000014.1"/>
</dbReference>
<keyword evidence="5" id="KW-1185">Reference proteome</keyword>
<dbReference type="NCBIfam" id="TIGR01486">
    <property type="entry name" value="HAD-SF-IIB-MPGP"/>
    <property type="match status" value="1"/>
</dbReference>
<dbReference type="NCBIfam" id="TIGR01484">
    <property type="entry name" value="HAD-SF-IIB"/>
    <property type="match status" value="1"/>
</dbReference>
<dbReference type="OrthoDB" id="193379at2"/>
<dbReference type="PANTHER" id="PTHR10000:SF8">
    <property type="entry name" value="HAD SUPERFAMILY HYDROLASE-LIKE, TYPE 3"/>
    <property type="match status" value="1"/>
</dbReference>
<dbReference type="EC" id="3.1.3.70" evidence="4"/>
<keyword evidence="1" id="KW-0479">Metal-binding</keyword>
<comment type="caution">
    <text evidence="4">The sequence shown here is derived from an EMBL/GenBank/DDBJ whole genome shotgun (WGS) entry which is preliminary data.</text>
</comment>
<dbReference type="Proteomes" id="UP000018217">
    <property type="component" value="Unassembled WGS sequence"/>
</dbReference>
<dbReference type="EMBL" id="CAHS01000014">
    <property type="protein sequence ID" value="CCG86979.1"/>
    <property type="molecule type" value="Genomic_DNA"/>
</dbReference>
<gene>
    <name evidence="4" type="primary">yedP</name>
    <name evidence="4" type="ORF">EPIR_1614</name>
</gene>
<dbReference type="PANTHER" id="PTHR10000">
    <property type="entry name" value="PHOSPHOSERINE PHOSPHATASE"/>
    <property type="match status" value="1"/>
</dbReference>
<reference evidence="4 5" key="1">
    <citation type="journal article" date="2013" name="Syst. Appl. Microbiol.">
        <title>Phylogenetic position and virulence apparatus of the pear flower necrosis pathogen Erwinia piriflorinigrans CFBP 5888T as assessed by comparative genomics.</title>
        <authorList>
            <person name="Smits T.H."/>
            <person name="Rezzonico F."/>
            <person name="Lopez M.M."/>
            <person name="Blom J."/>
            <person name="Goesmann A."/>
            <person name="Frey J.E."/>
            <person name="Duffy B."/>
        </authorList>
    </citation>
    <scope>NUCLEOTIDE SEQUENCE [LARGE SCALE GENOMIC DNA]</scope>
    <source>
        <strain evidence="5">CFBP5888</strain>
    </source>
</reference>
<evidence type="ECO:0000313" key="4">
    <source>
        <dbReference type="EMBL" id="CCG86979.1"/>
    </source>
</evidence>
<dbReference type="InterPro" id="IPR023214">
    <property type="entry name" value="HAD_sf"/>
</dbReference>
<organism evidence="4 5">
    <name type="scientific">Erwinia piriflorinigrans CFBP 5888</name>
    <dbReference type="NCBI Taxonomy" id="1161919"/>
    <lineage>
        <taxon>Bacteria</taxon>
        <taxon>Pseudomonadati</taxon>
        <taxon>Pseudomonadota</taxon>
        <taxon>Gammaproteobacteria</taxon>
        <taxon>Enterobacterales</taxon>
        <taxon>Erwiniaceae</taxon>
        <taxon>Erwinia</taxon>
    </lineage>
</organism>
<dbReference type="InterPro" id="IPR006379">
    <property type="entry name" value="HAD-SF_hydro_IIB"/>
</dbReference>
<proteinExistence type="predicted"/>
<dbReference type="Pfam" id="PF08282">
    <property type="entry name" value="Hydrolase_3"/>
    <property type="match status" value="1"/>
</dbReference>
<name>V5Z7R5_9GAMM</name>